<dbReference type="PANTHER" id="PTHR47816:SF4">
    <property type="entry name" value="RIBOSOMAL RNA SMALL SUBUNIT METHYLTRANSFERASE C"/>
    <property type="match status" value="1"/>
</dbReference>
<dbReference type="InterPro" id="IPR046977">
    <property type="entry name" value="RsmC/RlmG"/>
</dbReference>
<dbReference type="SUPFAM" id="SSF53335">
    <property type="entry name" value="S-adenosyl-L-methionine-dependent methyltransferases"/>
    <property type="match status" value="1"/>
</dbReference>
<dbReference type="AlphaFoldDB" id="A0A328B252"/>
<reference evidence="6" key="1">
    <citation type="submission" date="2018-05" db="EMBL/GenBank/DDBJ databases">
        <authorList>
            <person name="Li X."/>
        </authorList>
    </citation>
    <scope>NUCLEOTIDE SEQUENCE [LARGE SCALE GENOMIC DNA]</scope>
    <source>
        <strain evidence="6">HKS-05</strain>
    </source>
</reference>
<dbReference type="GO" id="GO:0032259">
    <property type="term" value="P:methylation"/>
    <property type="evidence" value="ECO:0007669"/>
    <property type="project" value="UniProtKB-KW"/>
</dbReference>
<organism evidence="5 6">
    <name type="scientific">Phenylobacterium hankyongense</name>
    <dbReference type="NCBI Taxonomy" id="1813876"/>
    <lineage>
        <taxon>Bacteria</taxon>
        <taxon>Pseudomonadati</taxon>
        <taxon>Pseudomonadota</taxon>
        <taxon>Alphaproteobacteria</taxon>
        <taxon>Caulobacterales</taxon>
        <taxon>Caulobacteraceae</taxon>
        <taxon>Phenylobacterium</taxon>
    </lineage>
</organism>
<keyword evidence="1 5" id="KW-0489">Methyltransferase</keyword>
<dbReference type="Gene3D" id="3.40.50.150">
    <property type="entry name" value="Vaccinia Virus protein VP39"/>
    <property type="match status" value="1"/>
</dbReference>
<dbReference type="Proteomes" id="UP000249842">
    <property type="component" value="Unassembled WGS sequence"/>
</dbReference>
<proteinExistence type="predicted"/>
<evidence type="ECO:0000256" key="3">
    <source>
        <dbReference type="ARBA" id="ARBA00022691"/>
    </source>
</evidence>
<keyword evidence="6" id="KW-1185">Reference proteome</keyword>
<comment type="caution">
    <text evidence="5">The sequence shown here is derived from an EMBL/GenBank/DDBJ whole genome shotgun (WGS) entry which is preliminary data.</text>
</comment>
<evidence type="ECO:0000313" key="6">
    <source>
        <dbReference type="Proteomes" id="UP000249842"/>
    </source>
</evidence>
<gene>
    <name evidence="5" type="ORF">DJ021_12315</name>
</gene>
<evidence type="ECO:0000259" key="4">
    <source>
        <dbReference type="Pfam" id="PF05175"/>
    </source>
</evidence>
<protein>
    <submittedName>
        <fullName evidence="5">Methyltransferase</fullName>
    </submittedName>
</protein>
<dbReference type="Pfam" id="PF05175">
    <property type="entry name" value="MTS"/>
    <property type="match status" value="1"/>
</dbReference>
<feature type="domain" description="Methyltransferase small" evidence="4">
    <location>
        <begin position="142"/>
        <end position="309"/>
    </location>
</feature>
<keyword evidence="2 5" id="KW-0808">Transferase</keyword>
<dbReference type="GO" id="GO:0008757">
    <property type="term" value="F:S-adenosylmethionine-dependent methyltransferase activity"/>
    <property type="evidence" value="ECO:0007669"/>
    <property type="project" value="InterPro"/>
</dbReference>
<accession>A0A328B252</accession>
<evidence type="ECO:0000256" key="2">
    <source>
        <dbReference type="ARBA" id="ARBA00022679"/>
    </source>
</evidence>
<evidence type="ECO:0000256" key="1">
    <source>
        <dbReference type="ARBA" id="ARBA00022603"/>
    </source>
</evidence>
<keyword evidence="3" id="KW-0949">S-adenosyl-L-methionine</keyword>
<evidence type="ECO:0000313" key="5">
    <source>
        <dbReference type="EMBL" id="RAK60531.1"/>
    </source>
</evidence>
<name>A0A328B252_9CAUL</name>
<dbReference type="InterPro" id="IPR007848">
    <property type="entry name" value="Small_mtfrase_dom"/>
</dbReference>
<dbReference type="EMBL" id="QFYP01000001">
    <property type="protein sequence ID" value="RAK60531.1"/>
    <property type="molecule type" value="Genomic_DNA"/>
</dbReference>
<dbReference type="OrthoDB" id="9816072at2"/>
<dbReference type="CDD" id="cd02440">
    <property type="entry name" value="AdoMet_MTases"/>
    <property type="match status" value="1"/>
</dbReference>
<sequence>MGGLSEPVAACVYGAPPPALATAPAGARQVSPLVPGADALETLAPGSLSAAVIAAPPGTLERRYALALALRALKPGSPLTALAPKDKGGSRLRKELEAFGCRVQEVGRQHQRICHASRPDAPVGLEAAIAAGGPQRLEAPGLWTQPGVFSWDREDLGSQLLIAALPALSGRGADLGCGIGVLAAAVLSSPAVTRLDLVDLDRRALDAARRNLADPRAVFHWADVRGGPDFAGPDPAGLDFVVMNPPFHERGLEDKALGQAFIRRSHQMLRPGGVLWLVANRHLPYEAELAAQFGRVTPKGEGQGFKIYEARR</sequence>
<dbReference type="InterPro" id="IPR029063">
    <property type="entry name" value="SAM-dependent_MTases_sf"/>
</dbReference>
<dbReference type="PANTHER" id="PTHR47816">
    <property type="entry name" value="RIBOSOMAL RNA SMALL SUBUNIT METHYLTRANSFERASE C"/>
    <property type="match status" value="1"/>
</dbReference>